<dbReference type="InterPro" id="IPR041078">
    <property type="entry name" value="Plavaka"/>
</dbReference>
<protein>
    <submittedName>
        <fullName evidence="1">Uncharacterized protein</fullName>
    </submittedName>
</protein>
<dbReference type="Pfam" id="PF18759">
    <property type="entry name" value="Plavaka"/>
    <property type="match status" value="2"/>
</dbReference>
<keyword evidence="2" id="KW-1185">Reference proteome</keyword>
<accession>A0AAD7EWG7</accession>
<evidence type="ECO:0000313" key="1">
    <source>
        <dbReference type="EMBL" id="KAJ7353085.1"/>
    </source>
</evidence>
<dbReference type="AlphaFoldDB" id="A0AAD7EWG7"/>
<name>A0AAD7EWG7_9AGAR</name>
<proteinExistence type="predicted"/>
<dbReference type="Proteomes" id="UP001218218">
    <property type="component" value="Unassembled WGS sequence"/>
</dbReference>
<sequence length="289" mass="32028">MWTGKWWTAVQSKLPKGAALSPVIIATDKTQLTQFLGGKSVYPVYLTLGNIPPRLSLFHISMHLILQPSIKAGNNGMEVVGGDGNVRLIFPILASYVADYPEQCLVECMKYGTCPKCQCSATDLQNPIIGPPQTPDWTLGIIRDAEKTGTENKLHDYCMEHEVAGIHHPFWKGFPLKNLSLSLTPDVLHQLYQGVFKHLIGWCQSLMTEAELNACICSLPPAFGVCHFEKRISLLSQVSGMECKVMAHILLSCLVGKLPMKGIRACHTILDFIYLAQYSTHDNRTLSSM</sequence>
<organism evidence="1 2">
    <name type="scientific">Mycena albidolilacea</name>
    <dbReference type="NCBI Taxonomy" id="1033008"/>
    <lineage>
        <taxon>Eukaryota</taxon>
        <taxon>Fungi</taxon>
        <taxon>Dikarya</taxon>
        <taxon>Basidiomycota</taxon>
        <taxon>Agaricomycotina</taxon>
        <taxon>Agaricomycetes</taxon>
        <taxon>Agaricomycetidae</taxon>
        <taxon>Agaricales</taxon>
        <taxon>Marasmiineae</taxon>
        <taxon>Mycenaceae</taxon>
        <taxon>Mycena</taxon>
    </lineage>
</organism>
<dbReference type="EMBL" id="JARIHO010000011">
    <property type="protein sequence ID" value="KAJ7353085.1"/>
    <property type="molecule type" value="Genomic_DNA"/>
</dbReference>
<comment type="caution">
    <text evidence="1">The sequence shown here is derived from an EMBL/GenBank/DDBJ whole genome shotgun (WGS) entry which is preliminary data.</text>
</comment>
<evidence type="ECO:0000313" key="2">
    <source>
        <dbReference type="Proteomes" id="UP001218218"/>
    </source>
</evidence>
<reference evidence="1" key="1">
    <citation type="submission" date="2023-03" db="EMBL/GenBank/DDBJ databases">
        <title>Massive genome expansion in bonnet fungi (Mycena s.s.) driven by repeated elements and novel gene families across ecological guilds.</title>
        <authorList>
            <consortium name="Lawrence Berkeley National Laboratory"/>
            <person name="Harder C.B."/>
            <person name="Miyauchi S."/>
            <person name="Viragh M."/>
            <person name="Kuo A."/>
            <person name="Thoen E."/>
            <person name="Andreopoulos B."/>
            <person name="Lu D."/>
            <person name="Skrede I."/>
            <person name="Drula E."/>
            <person name="Henrissat B."/>
            <person name="Morin E."/>
            <person name="Kohler A."/>
            <person name="Barry K."/>
            <person name="LaButti K."/>
            <person name="Morin E."/>
            <person name="Salamov A."/>
            <person name="Lipzen A."/>
            <person name="Mereny Z."/>
            <person name="Hegedus B."/>
            <person name="Baldrian P."/>
            <person name="Stursova M."/>
            <person name="Weitz H."/>
            <person name="Taylor A."/>
            <person name="Grigoriev I.V."/>
            <person name="Nagy L.G."/>
            <person name="Martin F."/>
            <person name="Kauserud H."/>
        </authorList>
    </citation>
    <scope>NUCLEOTIDE SEQUENCE</scope>
    <source>
        <strain evidence="1">CBHHK002</strain>
    </source>
</reference>
<gene>
    <name evidence="1" type="ORF">DFH08DRAFT_912925</name>
</gene>